<feature type="binding site" evidence="6">
    <location>
        <position position="94"/>
    </location>
    <ligand>
        <name>Fe cation</name>
        <dbReference type="ChEBI" id="CHEBI:24875"/>
        <label>1</label>
    </ligand>
</feature>
<dbReference type="Pfam" id="PF00210">
    <property type="entry name" value="Ferritin"/>
    <property type="match status" value="1"/>
</dbReference>
<feature type="binding site" evidence="6">
    <location>
        <position position="50"/>
    </location>
    <ligand>
        <name>Fe cation</name>
        <dbReference type="ChEBI" id="CHEBI:24875"/>
        <label>1</label>
    </ligand>
</feature>
<dbReference type="InterPro" id="IPR009078">
    <property type="entry name" value="Ferritin-like_SF"/>
</dbReference>
<dbReference type="GO" id="GO:0042802">
    <property type="term" value="F:identical protein binding"/>
    <property type="evidence" value="ECO:0007669"/>
    <property type="project" value="UniProtKB-ARBA"/>
</dbReference>
<dbReference type="GO" id="GO:0006826">
    <property type="term" value="P:iron ion transport"/>
    <property type="evidence" value="ECO:0007669"/>
    <property type="project" value="InterPro"/>
</dbReference>
<protein>
    <recommendedName>
        <fullName evidence="7">Ferritin</fullName>
        <ecNumber evidence="7">1.16.3.2</ecNumber>
    </recommendedName>
</protein>
<sequence>MMNEKLEKAFCVQINKELYSAYLYLAMQAYFKEINLDGFANWMYVQVQEELAHAMGMYNYVFERGGKVELMSIEKPECSFNSPLNVFEEVLKHEKYVTSLINDLAFVAEEVRDRAAMSLLDWYIKEQVEEEANVSNVLGNLKLAQNDPRALLLLDRELATRTFVAPVIG</sequence>
<dbReference type="PROSITE" id="PS50905">
    <property type="entry name" value="FERRITIN_LIKE"/>
    <property type="match status" value="1"/>
</dbReference>
<dbReference type="PANTHER" id="PTHR11431:SF127">
    <property type="entry name" value="BACTERIAL NON-HEME FERRITIN"/>
    <property type="match status" value="1"/>
</dbReference>
<dbReference type="InterPro" id="IPR041719">
    <property type="entry name" value="Ferritin_prok"/>
</dbReference>
<accession>A0A9D1FK69</accession>
<dbReference type="GO" id="GO:0004322">
    <property type="term" value="F:ferroxidase activity"/>
    <property type="evidence" value="ECO:0007669"/>
    <property type="project" value="TreeGrafter"/>
</dbReference>
<gene>
    <name evidence="9" type="ORF">IAA86_08300</name>
</gene>
<feature type="binding site" evidence="6">
    <location>
        <position position="53"/>
    </location>
    <ligand>
        <name>Fe cation</name>
        <dbReference type="ChEBI" id="CHEBI:24875"/>
        <label>1</label>
    </ligand>
</feature>
<dbReference type="GO" id="GO:0008198">
    <property type="term" value="F:ferrous iron binding"/>
    <property type="evidence" value="ECO:0007669"/>
    <property type="project" value="TreeGrafter"/>
</dbReference>
<dbReference type="GO" id="GO:0008199">
    <property type="term" value="F:ferric iron binding"/>
    <property type="evidence" value="ECO:0007669"/>
    <property type="project" value="InterPro"/>
</dbReference>
<feature type="domain" description="Ferritin-like diiron" evidence="8">
    <location>
        <begin position="1"/>
        <end position="145"/>
    </location>
</feature>
<comment type="caution">
    <text evidence="9">The sequence shown here is derived from an EMBL/GenBank/DDBJ whole genome shotgun (WGS) entry which is preliminary data.</text>
</comment>
<comment type="function">
    <text evidence="7">Iron-storage protein.</text>
</comment>
<evidence type="ECO:0000256" key="6">
    <source>
        <dbReference type="PIRSR" id="PIRSR601519-1"/>
    </source>
</evidence>
<dbReference type="GO" id="GO:0006879">
    <property type="term" value="P:intracellular iron ion homeostasis"/>
    <property type="evidence" value="ECO:0007669"/>
    <property type="project" value="UniProtKB-KW"/>
</dbReference>
<dbReference type="Gene3D" id="1.20.1260.10">
    <property type="match status" value="1"/>
</dbReference>
<evidence type="ECO:0000256" key="5">
    <source>
        <dbReference type="ARBA" id="ARBA00023004"/>
    </source>
</evidence>
<reference evidence="9" key="2">
    <citation type="journal article" date="2021" name="PeerJ">
        <title>Extensive microbial diversity within the chicken gut microbiome revealed by metagenomics and culture.</title>
        <authorList>
            <person name="Gilroy R."/>
            <person name="Ravi A."/>
            <person name="Getino M."/>
            <person name="Pursley I."/>
            <person name="Horton D.L."/>
            <person name="Alikhan N.F."/>
            <person name="Baker D."/>
            <person name="Gharbi K."/>
            <person name="Hall N."/>
            <person name="Watson M."/>
            <person name="Adriaenssens E.M."/>
            <person name="Foster-Nyarko E."/>
            <person name="Jarju S."/>
            <person name="Secka A."/>
            <person name="Antonio M."/>
            <person name="Oren A."/>
            <person name="Chaudhuri R.R."/>
            <person name="La Ragione R."/>
            <person name="Hildebrand F."/>
            <person name="Pallen M.J."/>
        </authorList>
    </citation>
    <scope>NUCLEOTIDE SEQUENCE</scope>
    <source>
        <strain evidence="9">CHK152-2871</strain>
    </source>
</reference>
<feature type="binding site" evidence="6">
    <location>
        <position position="127"/>
    </location>
    <ligand>
        <name>Fe cation</name>
        <dbReference type="ChEBI" id="CHEBI:24875"/>
        <label>1</label>
    </ligand>
</feature>
<keyword evidence="5 6" id="KW-0408">Iron</keyword>
<comment type="similarity">
    <text evidence="1 7">Belongs to the ferritin family. Prokaryotic subfamily.</text>
</comment>
<dbReference type="SUPFAM" id="SSF47240">
    <property type="entry name" value="Ferritin-like"/>
    <property type="match status" value="1"/>
</dbReference>
<dbReference type="EMBL" id="DVJQ01000072">
    <property type="protein sequence ID" value="HIS75003.1"/>
    <property type="molecule type" value="Genomic_DNA"/>
</dbReference>
<proteinExistence type="inferred from homology"/>
<dbReference type="InterPro" id="IPR008331">
    <property type="entry name" value="Ferritin_DPS_dom"/>
</dbReference>
<comment type="catalytic activity">
    <reaction evidence="7">
        <text>4 Fe(2+) + O2 + 6 H2O = 4 iron(III) oxide-hydroxide + 12 H(+)</text>
        <dbReference type="Rhea" id="RHEA:11972"/>
        <dbReference type="ChEBI" id="CHEBI:15377"/>
        <dbReference type="ChEBI" id="CHEBI:15378"/>
        <dbReference type="ChEBI" id="CHEBI:15379"/>
        <dbReference type="ChEBI" id="CHEBI:29033"/>
        <dbReference type="ChEBI" id="CHEBI:78619"/>
        <dbReference type="EC" id="1.16.3.2"/>
    </reaction>
</comment>
<keyword evidence="7" id="KW-0963">Cytoplasm</keyword>
<evidence type="ECO:0000313" key="10">
    <source>
        <dbReference type="Proteomes" id="UP000886865"/>
    </source>
</evidence>
<evidence type="ECO:0000259" key="8">
    <source>
        <dbReference type="PROSITE" id="PS50905"/>
    </source>
</evidence>
<keyword evidence="3 6" id="KW-0479">Metal-binding</keyword>
<dbReference type="PANTHER" id="PTHR11431">
    <property type="entry name" value="FERRITIN"/>
    <property type="match status" value="1"/>
</dbReference>
<keyword evidence="4" id="KW-0560">Oxidoreductase</keyword>
<dbReference type="CDD" id="cd01055">
    <property type="entry name" value="Nonheme_Ferritin"/>
    <property type="match status" value="1"/>
</dbReference>
<dbReference type="InterPro" id="IPR001519">
    <property type="entry name" value="Ferritin"/>
</dbReference>
<evidence type="ECO:0000256" key="1">
    <source>
        <dbReference type="ARBA" id="ARBA00006950"/>
    </source>
</evidence>
<organism evidence="9 10">
    <name type="scientific">Candidatus Galligastranaerophilus intestinavium</name>
    <dbReference type="NCBI Taxonomy" id="2840836"/>
    <lineage>
        <taxon>Bacteria</taxon>
        <taxon>Candidatus Galligastranaerophilus</taxon>
    </lineage>
</organism>
<evidence type="ECO:0000256" key="7">
    <source>
        <dbReference type="RuleBase" id="RU361145"/>
    </source>
</evidence>
<dbReference type="InterPro" id="IPR009040">
    <property type="entry name" value="Ferritin-like_diiron"/>
</dbReference>
<reference evidence="9" key="1">
    <citation type="submission" date="2020-10" db="EMBL/GenBank/DDBJ databases">
        <authorList>
            <person name="Gilroy R."/>
        </authorList>
    </citation>
    <scope>NUCLEOTIDE SEQUENCE</scope>
    <source>
        <strain evidence="9">CHK152-2871</strain>
    </source>
</reference>
<feature type="binding site" evidence="6">
    <location>
        <position position="17"/>
    </location>
    <ligand>
        <name>Fe cation</name>
        <dbReference type="ChEBI" id="CHEBI:24875"/>
        <label>1</label>
    </ligand>
</feature>
<evidence type="ECO:0000256" key="3">
    <source>
        <dbReference type="ARBA" id="ARBA00022723"/>
    </source>
</evidence>
<keyword evidence="2 7" id="KW-0409">Iron storage</keyword>
<evidence type="ECO:0000256" key="4">
    <source>
        <dbReference type="ARBA" id="ARBA00023002"/>
    </source>
</evidence>
<evidence type="ECO:0000313" key="9">
    <source>
        <dbReference type="EMBL" id="HIS75003.1"/>
    </source>
</evidence>
<dbReference type="Proteomes" id="UP000886865">
    <property type="component" value="Unassembled WGS sequence"/>
</dbReference>
<evidence type="ECO:0000256" key="2">
    <source>
        <dbReference type="ARBA" id="ARBA00022434"/>
    </source>
</evidence>
<dbReference type="AlphaFoldDB" id="A0A9D1FK69"/>
<dbReference type="GO" id="GO:0005829">
    <property type="term" value="C:cytosol"/>
    <property type="evidence" value="ECO:0007669"/>
    <property type="project" value="TreeGrafter"/>
</dbReference>
<name>A0A9D1FK69_9BACT</name>
<dbReference type="EC" id="1.16.3.2" evidence="7"/>
<dbReference type="InterPro" id="IPR012347">
    <property type="entry name" value="Ferritin-like"/>
</dbReference>
<comment type="subcellular location">
    <subcellularLocation>
        <location evidence="7">Cytoplasm</location>
    </subcellularLocation>
</comment>
<dbReference type="FunFam" id="1.20.1260.10:FF:000001">
    <property type="entry name" value="Non-heme ferritin"/>
    <property type="match status" value="1"/>
</dbReference>